<evidence type="ECO:0000313" key="13">
    <source>
        <dbReference type="Proteomes" id="UP000195607"/>
    </source>
</evidence>
<reference evidence="12 13" key="1">
    <citation type="submission" date="2016-04" db="EMBL/GenBank/DDBJ databases">
        <authorList>
            <person name="Evans L.H."/>
            <person name="Alamgir A."/>
            <person name="Owens N."/>
            <person name="Weber N.D."/>
            <person name="Virtaneva K."/>
            <person name="Barbian K."/>
            <person name="Babar A."/>
            <person name="Rosenke K."/>
        </authorList>
    </citation>
    <scope>NUCLEOTIDE SEQUENCE [LARGE SCALE GENOMIC DNA]</scope>
    <source>
        <strain evidence="13">S5(T) (JCM 30642 \VKM B-2941)</strain>
    </source>
</reference>
<keyword evidence="9" id="KW-0067">ATP-binding</keyword>
<dbReference type="NCBIfam" id="TIGR00348">
    <property type="entry name" value="hsdR"/>
    <property type="match status" value="1"/>
</dbReference>
<dbReference type="PANTHER" id="PTHR30195:SF15">
    <property type="entry name" value="TYPE I RESTRICTION ENZYME HINDI ENDONUCLEASE SUBUNIT"/>
    <property type="match status" value="1"/>
</dbReference>
<evidence type="ECO:0000256" key="10">
    <source>
        <dbReference type="ARBA" id="ARBA00023125"/>
    </source>
</evidence>
<dbReference type="Pfam" id="PF18766">
    <property type="entry name" value="SWI2_SNF2"/>
    <property type="match status" value="1"/>
</dbReference>
<dbReference type="REBASE" id="176592">
    <property type="entry name" value="Cdi30642ORF1437P"/>
</dbReference>
<protein>
    <recommendedName>
        <fullName evidence="3">type I site-specific deoxyribonuclease</fullName>
        <ecNumber evidence="3">3.1.21.3</ecNumber>
    </recommendedName>
</protein>
<dbReference type="GO" id="GO:0005524">
    <property type="term" value="F:ATP binding"/>
    <property type="evidence" value="ECO:0007669"/>
    <property type="project" value="UniProtKB-KW"/>
</dbReference>
<feature type="domain" description="Helicase ATP-binding" evidence="11">
    <location>
        <begin position="272"/>
        <end position="440"/>
    </location>
</feature>
<dbReference type="SUPFAM" id="SSF52540">
    <property type="entry name" value="P-loop containing nucleoside triphosphate hydrolases"/>
    <property type="match status" value="2"/>
</dbReference>
<keyword evidence="7" id="KW-0255">Endonuclease</keyword>
<dbReference type="Pfam" id="PF04313">
    <property type="entry name" value="HSDR_N"/>
    <property type="match status" value="1"/>
</dbReference>
<dbReference type="GeneID" id="41588680"/>
<evidence type="ECO:0000256" key="9">
    <source>
        <dbReference type="ARBA" id="ARBA00022840"/>
    </source>
</evidence>
<proteinExistence type="inferred from homology"/>
<comment type="catalytic activity">
    <reaction evidence="1">
        <text>Endonucleolytic cleavage of DNA to give random double-stranded fragments with terminal 5'-phosphates, ATP is simultaneously hydrolyzed.</text>
        <dbReference type="EC" id="3.1.21.3"/>
    </reaction>
</comment>
<keyword evidence="5" id="KW-0547">Nucleotide-binding</keyword>
<keyword evidence="10" id="KW-0238">DNA-binding</keyword>
<dbReference type="AlphaFoldDB" id="A0A1N5VN19"/>
<dbReference type="RefSeq" id="WP_148689970.1">
    <property type="nucleotide sequence ID" value="NZ_LT671858.1"/>
</dbReference>
<dbReference type="GO" id="GO:0009307">
    <property type="term" value="P:DNA restriction-modification system"/>
    <property type="evidence" value="ECO:0007669"/>
    <property type="project" value="UniProtKB-KW"/>
</dbReference>
<evidence type="ECO:0000256" key="2">
    <source>
        <dbReference type="ARBA" id="ARBA00008598"/>
    </source>
</evidence>
<name>A0A1N5VN19_9ARCH</name>
<dbReference type="CDD" id="cd22332">
    <property type="entry name" value="HsdR_N"/>
    <property type="match status" value="1"/>
</dbReference>
<evidence type="ECO:0000259" key="11">
    <source>
        <dbReference type="PROSITE" id="PS51192"/>
    </source>
</evidence>
<dbReference type="GO" id="GO:0003677">
    <property type="term" value="F:DNA binding"/>
    <property type="evidence" value="ECO:0007669"/>
    <property type="project" value="UniProtKB-KW"/>
</dbReference>
<gene>
    <name evidence="12" type="ORF">CSP5_1439</name>
</gene>
<evidence type="ECO:0000256" key="1">
    <source>
        <dbReference type="ARBA" id="ARBA00000851"/>
    </source>
</evidence>
<evidence type="ECO:0000313" key="12">
    <source>
        <dbReference type="EMBL" id="SIM74188.1"/>
    </source>
</evidence>
<dbReference type="EC" id="3.1.21.3" evidence="3"/>
<dbReference type="InterPro" id="IPR014001">
    <property type="entry name" value="Helicase_ATP-bd"/>
</dbReference>
<evidence type="ECO:0000256" key="7">
    <source>
        <dbReference type="ARBA" id="ARBA00022759"/>
    </source>
</evidence>
<sequence length="994" mass="113972">MSFDEASSERWIIEKLQELGWTYSTAEELEDMEDNKFFLRETLLNSLRRMNPIPDSLISDAVSKLEELTPSKDGNSKFLNFLKNGINVIDENRQIHTVKLLDGLNKYNNSFIVTNQLSIHGKSNKRPDILLFVNGIPIVIMENKNPYNAGSIDEAYNQIKGYEESIDGLFTYLQIAVINNGIKGELFPLFFNEKGKDTRAKWKASYPMENQQGSEFEILLQGVFDTDNFVKILLNYTHIRKKADRNEKIIARYMQFRATEKILNRIYGNMDKTLKNPEKTGLIWHWQGSGKTLIMAYTAYQLRKSLPDATILIVVDRKDLDNQALSSFSDIQGLELTRDIKNTTELGDLIAYNNGNAQPGIFIVTIQKFSPENFRSIVKNSTLNNNVICLVDESHRTQYGLMAGTFRNAFPDAFVFGFTGTPIRKKSGGNVRNTFEEFCPPGEIYLDRYTMKDAQDDGFTVPIAYEYNAAIPAVKDRIINEALEHDEETEGLTESEKDLLNRKIKVIKELYKTDANVDTIARDVANHFKNEVENTNSGLKAMLVAVDREACVMYKRKLDKLLAPETSEIVMTFGHNESSSLISEYRDELQKRTGKDAKQACKEFTENYNTSENPKILIVTDMLLTGFDSPKLWVMYLAKPLFEERLLQAIGRTDRPFRDKDYGYIIDYVYLLGTLNKTLKKYEGGSSKPGIGGIVISREEIEKNFVELLDQTYAIFVDYDFSDNSHDNLNKLIKILSDPEISDRFEKNFRKLTAMLNLPRAKTYLISHMDKYRQLARAYGIYVNNLKLGTVDGEKVQEAYERVKKIISENFFLDVENRGNFTIDRDYLNRLGKTRDYGSALRALNTWHTELSNRKYGYPGLLERIVNAYQKLLNAKAVNDEILQQIKSIKDTMDSIKESESTEGETKAAFREAIKNSIGDVNDDLFNAFCEDLAVRPGIKALLKGEKIVRKIDRTKIKRSIRYAYIKVFGTGDFEKEDTSIDIIYKNLGETFEF</sequence>
<dbReference type="InterPro" id="IPR007409">
    <property type="entry name" value="Restrct_endonuc_type1_HsdR_N"/>
</dbReference>
<dbReference type="InterPro" id="IPR055180">
    <property type="entry name" value="HsdR_RecA-like_helicase_dom_2"/>
</dbReference>
<dbReference type="InterPro" id="IPR040980">
    <property type="entry name" value="SWI2_SNF2"/>
</dbReference>
<evidence type="ECO:0000256" key="5">
    <source>
        <dbReference type="ARBA" id="ARBA00022741"/>
    </source>
</evidence>
<evidence type="ECO:0000256" key="3">
    <source>
        <dbReference type="ARBA" id="ARBA00012654"/>
    </source>
</evidence>
<keyword evidence="8" id="KW-0378">Hydrolase</keyword>
<dbReference type="Gene3D" id="3.90.1570.50">
    <property type="match status" value="1"/>
</dbReference>
<accession>A0A1N5VN19</accession>
<keyword evidence="6" id="KW-0680">Restriction system</keyword>
<dbReference type="EMBL" id="LT671858">
    <property type="protein sequence ID" value="SIM74188.1"/>
    <property type="molecule type" value="Genomic_DNA"/>
</dbReference>
<dbReference type="InterPro" id="IPR004473">
    <property type="entry name" value="Restrct_endonuc_typeI_HsdR"/>
</dbReference>
<dbReference type="PROSITE" id="PS51192">
    <property type="entry name" value="HELICASE_ATP_BIND_1"/>
    <property type="match status" value="1"/>
</dbReference>
<organism evidence="12 13">
    <name type="scientific">Cuniculiplasma divulgatum</name>
    <dbReference type="NCBI Taxonomy" id="1673428"/>
    <lineage>
        <taxon>Archaea</taxon>
        <taxon>Methanobacteriati</taxon>
        <taxon>Thermoplasmatota</taxon>
        <taxon>Thermoplasmata</taxon>
        <taxon>Thermoplasmatales</taxon>
        <taxon>Cuniculiplasmataceae</taxon>
        <taxon>Cuniculiplasma</taxon>
    </lineage>
</organism>
<dbReference type="Gene3D" id="3.40.50.300">
    <property type="entry name" value="P-loop containing nucleotide triphosphate hydrolases"/>
    <property type="match status" value="2"/>
</dbReference>
<evidence type="ECO:0000256" key="4">
    <source>
        <dbReference type="ARBA" id="ARBA00022722"/>
    </source>
</evidence>
<keyword evidence="4" id="KW-0540">Nuclease</keyword>
<dbReference type="GO" id="GO:0009035">
    <property type="term" value="F:type I site-specific deoxyribonuclease activity"/>
    <property type="evidence" value="ECO:0007669"/>
    <property type="project" value="UniProtKB-EC"/>
</dbReference>
<dbReference type="Pfam" id="PF22679">
    <property type="entry name" value="T1R_D3-like"/>
    <property type="match status" value="1"/>
</dbReference>
<dbReference type="SMART" id="SM00487">
    <property type="entry name" value="DEXDc"/>
    <property type="match status" value="1"/>
</dbReference>
<dbReference type="Proteomes" id="UP000195607">
    <property type="component" value="Chromosome I"/>
</dbReference>
<evidence type="ECO:0000256" key="6">
    <source>
        <dbReference type="ARBA" id="ARBA00022747"/>
    </source>
</evidence>
<evidence type="ECO:0000256" key="8">
    <source>
        <dbReference type="ARBA" id="ARBA00022801"/>
    </source>
</evidence>
<dbReference type="InterPro" id="IPR051268">
    <property type="entry name" value="Type-I_R_enzyme_R_subunit"/>
</dbReference>
<dbReference type="InterPro" id="IPR027417">
    <property type="entry name" value="P-loop_NTPase"/>
</dbReference>
<comment type="similarity">
    <text evidence="2">Belongs to the HsdR family.</text>
</comment>
<dbReference type="GO" id="GO:0120545">
    <property type="term" value="F:nucleic acid conformation isomerase activity"/>
    <property type="evidence" value="ECO:0007669"/>
    <property type="project" value="UniProtKB-ARBA"/>
</dbReference>
<dbReference type="PANTHER" id="PTHR30195">
    <property type="entry name" value="TYPE I SITE-SPECIFIC DEOXYRIBONUCLEASE PROTEIN SUBUNIT M AND R"/>
    <property type="match status" value="1"/>
</dbReference>